<keyword evidence="4 5" id="KW-0067">ATP-binding</keyword>
<dbReference type="AlphaFoldDB" id="A0A2S9PRN9"/>
<evidence type="ECO:0000256" key="3">
    <source>
        <dbReference type="ARBA" id="ARBA00022777"/>
    </source>
</evidence>
<dbReference type="PROSITE" id="PS00108">
    <property type="entry name" value="PROTEIN_KINASE_ST"/>
    <property type="match status" value="1"/>
</dbReference>
<dbReference type="InterPro" id="IPR011009">
    <property type="entry name" value="Kinase-like_dom_sf"/>
</dbReference>
<evidence type="ECO:0000256" key="5">
    <source>
        <dbReference type="PROSITE-ProRule" id="PRU10141"/>
    </source>
</evidence>
<keyword evidence="8" id="KW-0723">Serine/threonine-protein kinase</keyword>
<dbReference type="Gene3D" id="3.30.200.20">
    <property type="entry name" value="Phosphorylase Kinase, domain 1"/>
    <property type="match status" value="1"/>
</dbReference>
<evidence type="ECO:0000259" key="7">
    <source>
        <dbReference type="PROSITE" id="PS50011"/>
    </source>
</evidence>
<dbReference type="GO" id="GO:0004674">
    <property type="term" value="F:protein serine/threonine kinase activity"/>
    <property type="evidence" value="ECO:0007669"/>
    <property type="project" value="UniProtKB-KW"/>
</dbReference>
<dbReference type="OrthoDB" id="9762169at2"/>
<gene>
    <name evidence="8" type="ORF">C6N75_22585</name>
</gene>
<dbReference type="PROSITE" id="PS00107">
    <property type="entry name" value="PROTEIN_KINASE_ATP"/>
    <property type="match status" value="1"/>
</dbReference>
<proteinExistence type="predicted"/>
<dbReference type="EMBL" id="PVLV01000390">
    <property type="protein sequence ID" value="PRH77007.1"/>
    <property type="molecule type" value="Genomic_DNA"/>
</dbReference>
<feature type="domain" description="Protein kinase" evidence="7">
    <location>
        <begin position="15"/>
        <end position="273"/>
    </location>
</feature>
<dbReference type="SUPFAM" id="SSF56112">
    <property type="entry name" value="Protein kinase-like (PK-like)"/>
    <property type="match status" value="1"/>
</dbReference>
<keyword evidence="2 5" id="KW-0547">Nucleotide-binding</keyword>
<dbReference type="Pfam" id="PF00069">
    <property type="entry name" value="Pkinase"/>
    <property type="match status" value="1"/>
</dbReference>
<feature type="non-terminal residue" evidence="8">
    <location>
        <position position="351"/>
    </location>
</feature>
<dbReference type="PANTHER" id="PTHR43289">
    <property type="entry name" value="MITOGEN-ACTIVATED PROTEIN KINASE KINASE KINASE 20-RELATED"/>
    <property type="match status" value="1"/>
</dbReference>
<keyword evidence="6" id="KW-1133">Transmembrane helix</keyword>
<organism evidence="8 9">
    <name type="scientific">Streptomyces solincola</name>
    <dbReference type="NCBI Taxonomy" id="2100817"/>
    <lineage>
        <taxon>Bacteria</taxon>
        <taxon>Bacillati</taxon>
        <taxon>Actinomycetota</taxon>
        <taxon>Actinomycetes</taxon>
        <taxon>Kitasatosporales</taxon>
        <taxon>Streptomycetaceae</taxon>
        <taxon>Streptomyces</taxon>
    </lineage>
</organism>
<keyword evidence="6" id="KW-0812">Transmembrane</keyword>
<dbReference type="InterPro" id="IPR000719">
    <property type="entry name" value="Prot_kinase_dom"/>
</dbReference>
<dbReference type="InterPro" id="IPR017441">
    <property type="entry name" value="Protein_kinase_ATP_BS"/>
</dbReference>
<dbReference type="Proteomes" id="UP000239322">
    <property type="component" value="Unassembled WGS sequence"/>
</dbReference>
<evidence type="ECO:0000256" key="2">
    <source>
        <dbReference type="ARBA" id="ARBA00022741"/>
    </source>
</evidence>
<protein>
    <submittedName>
        <fullName evidence="8">Serine/threonine protein kinase</fullName>
    </submittedName>
</protein>
<accession>A0A2S9PRN9</accession>
<evidence type="ECO:0000256" key="6">
    <source>
        <dbReference type="SAM" id="Phobius"/>
    </source>
</evidence>
<evidence type="ECO:0000256" key="4">
    <source>
        <dbReference type="ARBA" id="ARBA00022840"/>
    </source>
</evidence>
<name>A0A2S9PRN9_9ACTN</name>
<dbReference type="SMART" id="SM00220">
    <property type="entry name" value="S_TKc"/>
    <property type="match status" value="1"/>
</dbReference>
<evidence type="ECO:0000313" key="9">
    <source>
        <dbReference type="Proteomes" id="UP000239322"/>
    </source>
</evidence>
<keyword evidence="6" id="KW-0472">Membrane</keyword>
<dbReference type="GO" id="GO:0005524">
    <property type="term" value="F:ATP binding"/>
    <property type="evidence" value="ECO:0007669"/>
    <property type="project" value="UniProtKB-UniRule"/>
</dbReference>
<dbReference type="RefSeq" id="WP_146132642.1">
    <property type="nucleotide sequence ID" value="NZ_PVLV01000390.1"/>
</dbReference>
<feature type="transmembrane region" description="Helical" evidence="6">
    <location>
        <begin position="325"/>
        <end position="345"/>
    </location>
</feature>
<evidence type="ECO:0000256" key="1">
    <source>
        <dbReference type="ARBA" id="ARBA00022679"/>
    </source>
</evidence>
<keyword evidence="9" id="KW-1185">Reference proteome</keyword>
<dbReference type="CDD" id="cd14014">
    <property type="entry name" value="STKc_PknB_like"/>
    <property type="match status" value="1"/>
</dbReference>
<sequence length="351" mass="37005">MAPLRPTDPSRIAGYRMLGRLGAGGMGVVLLGRSAGGALAAVKIIHPSYAQDAAFRERFRREVRLARQVRSRYAVPVVDADTEALAPWLATEFVPGPPIGEAVDRTGPLPEHSVLRLGRMLAEALEAVHTAGMVHRDVKPGNVLLAPDGPRLIDFGIARALDDTVLTATDMVVGSPGFLAPEQARGEQPGPAGDVFSLGCVLAYAATGERPFGAGPVEAVLYRTVHDTPRLDALPGPLRPVVAHCLAKDAARRPTAAELRALLTRDTPAEGWLPAPIDRLIAERSARMLALPDIEATRVEPAGPGATTAVTAPPARPHWTRRRTLALVAGAAALTAGSTTAFWLLGVDRPT</sequence>
<feature type="binding site" evidence="5">
    <location>
        <position position="43"/>
    </location>
    <ligand>
        <name>ATP</name>
        <dbReference type="ChEBI" id="CHEBI:30616"/>
    </ligand>
</feature>
<reference evidence="8 9" key="1">
    <citation type="submission" date="2018-03" db="EMBL/GenBank/DDBJ databases">
        <title>Novel Streptomyces sp. from soil.</title>
        <authorList>
            <person name="Tan G.Y.A."/>
            <person name="Lee Z.Y."/>
        </authorList>
    </citation>
    <scope>NUCLEOTIDE SEQUENCE [LARGE SCALE GENOMIC DNA]</scope>
    <source>
        <strain evidence="8 9">ST5x</strain>
    </source>
</reference>
<dbReference type="PROSITE" id="PS50011">
    <property type="entry name" value="PROTEIN_KINASE_DOM"/>
    <property type="match status" value="1"/>
</dbReference>
<dbReference type="Gene3D" id="1.10.510.10">
    <property type="entry name" value="Transferase(Phosphotransferase) domain 1"/>
    <property type="match status" value="1"/>
</dbReference>
<keyword evidence="3 8" id="KW-0418">Kinase</keyword>
<dbReference type="InterPro" id="IPR008271">
    <property type="entry name" value="Ser/Thr_kinase_AS"/>
</dbReference>
<comment type="caution">
    <text evidence="8">The sequence shown here is derived from an EMBL/GenBank/DDBJ whole genome shotgun (WGS) entry which is preliminary data.</text>
</comment>
<evidence type="ECO:0000313" key="8">
    <source>
        <dbReference type="EMBL" id="PRH77007.1"/>
    </source>
</evidence>
<dbReference type="PANTHER" id="PTHR43289:SF34">
    <property type="entry name" value="SERINE_THREONINE-PROTEIN KINASE YBDM-RELATED"/>
    <property type="match status" value="1"/>
</dbReference>
<keyword evidence="1" id="KW-0808">Transferase</keyword>